<protein>
    <submittedName>
        <fullName evidence="1">Uncharacterized protein</fullName>
    </submittedName>
</protein>
<dbReference type="AlphaFoldDB" id="A0A1R3KIN3"/>
<keyword evidence="2" id="KW-1185">Reference proteome</keyword>
<dbReference type="Proteomes" id="UP000187203">
    <property type="component" value="Unassembled WGS sequence"/>
</dbReference>
<proteinExistence type="predicted"/>
<evidence type="ECO:0000313" key="2">
    <source>
        <dbReference type="Proteomes" id="UP000187203"/>
    </source>
</evidence>
<accession>A0A1R3KIN3</accession>
<sequence length="77" mass="8395">MMASYLRPIVKTMGTMAYYGVPLIVGAYIAERVLPEFQENSQRCYYCKCNGRGCKDGNNNAANKDMGMGGAVGNRSS</sequence>
<organism evidence="1 2">
    <name type="scientific">Corchorus olitorius</name>
    <dbReference type="NCBI Taxonomy" id="93759"/>
    <lineage>
        <taxon>Eukaryota</taxon>
        <taxon>Viridiplantae</taxon>
        <taxon>Streptophyta</taxon>
        <taxon>Embryophyta</taxon>
        <taxon>Tracheophyta</taxon>
        <taxon>Spermatophyta</taxon>
        <taxon>Magnoliopsida</taxon>
        <taxon>eudicotyledons</taxon>
        <taxon>Gunneridae</taxon>
        <taxon>Pentapetalae</taxon>
        <taxon>rosids</taxon>
        <taxon>malvids</taxon>
        <taxon>Malvales</taxon>
        <taxon>Malvaceae</taxon>
        <taxon>Grewioideae</taxon>
        <taxon>Apeibeae</taxon>
        <taxon>Corchorus</taxon>
    </lineage>
</organism>
<comment type="caution">
    <text evidence="1">The sequence shown here is derived from an EMBL/GenBank/DDBJ whole genome shotgun (WGS) entry which is preliminary data.</text>
</comment>
<dbReference type="EMBL" id="AWUE01013456">
    <property type="protein sequence ID" value="OMP06941.1"/>
    <property type="molecule type" value="Genomic_DNA"/>
</dbReference>
<reference evidence="2" key="1">
    <citation type="submission" date="2013-09" db="EMBL/GenBank/DDBJ databases">
        <title>Corchorus olitorius genome sequencing.</title>
        <authorList>
            <person name="Alam M."/>
            <person name="Haque M.S."/>
            <person name="Islam M.S."/>
            <person name="Emdad E.M."/>
            <person name="Islam M.M."/>
            <person name="Ahmed B."/>
            <person name="Halim A."/>
            <person name="Hossen Q.M.M."/>
            <person name="Hossain M.Z."/>
            <person name="Ahmed R."/>
            <person name="Khan M.M."/>
            <person name="Islam R."/>
            <person name="Rashid M.M."/>
            <person name="Khan S.A."/>
            <person name="Rahman M.S."/>
            <person name="Alam M."/>
            <person name="Yahiya A.S."/>
            <person name="Khan M.S."/>
            <person name="Azam M.S."/>
            <person name="Haque T."/>
            <person name="Lashkar M.Z.H."/>
            <person name="Akhand A.I."/>
            <person name="Morshed G."/>
            <person name="Roy S."/>
            <person name="Uddin K.S."/>
            <person name="Rabeya T."/>
            <person name="Hossain A.S."/>
            <person name="Chowdhury A."/>
            <person name="Snigdha A.R."/>
            <person name="Mortoza M.S."/>
            <person name="Matin S.A."/>
            <person name="Hoque S.M.E."/>
            <person name="Islam M.K."/>
            <person name="Roy D.K."/>
            <person name="Haider R."/>
            <person name="Moosa M.M."/>
            <person name="Elias S.M."/>
            <person name="Hasan A.M."/>
            <person name="Jahan S."/>
            <person name="Shafiuddin M."/>
            <person name="Mahmood N."/>
            <person name="Shommy N.S."/>
        </authorList>
    </citation>
    <scope>NUCLEOTIDE SEQUENCE [LARGE SCALE GENOMIC DNA]</scope>
    <source>
        <strain evidence="2">cv. O-4</strain>
    </source>
</reference>
<name>A0A1R3KIN3_9ROSI</name>
<evidence type="ECO:0000313" key="1">
    <source>
        <dbReference type="EMBL" id="OMP06941.1"/>
    </source>
</evidence>
<gene>
    <name evidence="1" type="ORF">COLO4_07738</name>
</gene>